<sequence length="532" mass="58569">MANTRGGKKPSLLSRILGRKKAGEPDGEPGAERTIYVNAPLPGTAYDEHGRPAQYPANQIRTAKYTVLSFVPKNLFEQFRRVANMYFLFLLILQFIPAVTTGSPGLSAFALFVIVALTMAKDGYEDSKRSQSDKEANRAPAFVLGNAWVNTNKPPAGFFRPRGIMRLVWSDSGAEGSVGGAVGPSHTLPAGSGGAFAGTSYRPGSRGERSDEDAGIGSSSWLQTEWRHLHVGDIVLLREGDAVPVDLVVLSTSEDDGTCFIETKNLDGETNLKSKQSTGSTTHLVTPQHFADFQCVIDAEPPSTQLYSFKGSMQVITAVGGDDFQSAKSAAGSRDPLNIDNLLLRGSVLRNTRWVVGVAVFTGDDTKIMMNAGETPSKRSRIERMMNYQVLSQFCLLFVLCLVSAIIGGIYYGKAQSFQQAFIVRYQTSTNQSAPYFGFLDFWTMLILYQTVVPISLYVTIEIVKSFQAYFINQDIDMYYAPTDRRCIPKSWNLSDDLGQVEYIFSDKTGTLTQNVMEFRQCTIRGRVYGEI</sequence>
<gene>
    <name evidence="1" type="primary">DNF1_1</name>
    <name evidence="1" type="ORF">FBU59_003290</name>
</gene>
<evidence type="ECO:0000313" key="1">
    <source>
        <dbReference type="EMBL" id="KAJ1942130.1"/>
    </source>
</evidence>
<reference evidence="1" key="1">
    <citation type="submission" date="2022-07" db="EMBL/GenBank/DDBJ databases">
        <title>Phylogenomic reconstructions and comparative analyses of Kickxellomycotina fungi.</title>
        <authorList>
            <person name="Reynolds N.K."/>
            <person name="Stajich J.E."/>
            <person name="Barry K."/>
            <person name="Grigoriev I.V."/>
            <person name="Crous P."/>
            <person name="Smith M.E."/>
        </authorList>
    </citation>
    <scope>NUCLEOTIDE SEQUENCE</scope>
    <source>
        <strain evidence="1">NRRL 5244</strain>
    </source>
</reference>
<organism evidence="1 2">
    <name type="scientific">Linderina macrospora</name>
    <dbReference type="NCBI Taxonomy" id="4868"/>
    <lineage>
        <taxon>Eukaryota</taxon>
        <taxon>Fungi</taxon>
        <taxon>Fungi incertae sedis</taxon>
        <taxon>Zoopagomycota</taxon>
        <taxon>Kickxellomycotina</taxon>
        <taxon>Kickxellomycetes</taxon>
        <taxon>Kickxellales</taxon>
        <taxon>Kickxellaceae</taxon>
        <taxon>Linderina</taxon>
    </lineage>
</organism>
<dbReference type="Proteomes" id="UP001150603">
    <property type="component" value="Unassembled WGS sequence"/>
</dbReference>
<evidence type="ECO:0000313" key="2">
    <source>
        <dbReference type="Proteomes" id="UP001150603"/>
    </source>
</evidence>
<dbReference type="EMBL" id="JANBPW010002054">
    <property type="protein sequence ID" value="KAJ1942130.1"/>
    <property type="molecule type" value="Genomic_DNA"/>
</dbReference>
<feature type="non-terminal residue" evidence="1">
    <location>
        <position position="532"/>
    </location>
</feature>
<keyword evidence="2" id="KW-1185">Reference proteome</keyword>
<name>A0ACC1J910_9FUNG</name>
<accession>A0ACC1J910</accession>
<comment type="caution">
    <text evidence="1">The sequence shown here is derived from an EMBL/GenBank/DDBJ whole genome shotgun (WGS) entry which is preliminary data.</text>
</comment>
<proteinExistence type="predicted"/>
<protein>
    <submittedName>
        <fullName evidence="1">Phospholipid transporting ATPase</fullName>
    </submittedName>
</protein>